<gene>
    <name evidence="2" type="ORF">COT91_00200</name>
</gene>
<reference evidence="3" key="1">
    <citation type="submission" date="2017-09" db="EMBL/GenBank/DDBJ databases">
        <title>Depth-based differentiation of microbial function through sediment-hosted aquifers and enrichment of novel symbionts in the deep terrestrial subsurface.</title>
        <authorList>
            <person name="Probst A.J."/>
            <person name="Ladd B."/>
            <person name="Jarett J.K."/>
            <person name="Geller-Mcgrath D.E."/>
            <person name="Sieber C.M.K."/>
            <person name="Emerson J.B."/>
            <person name="Anantharaman K."/>
            <person name="Thomas B.C."/>
            <person name="Malmstrom R."/>
            <person name="Stieglmeier M."/>
            <person name="Klingl A."/>
            <person name="Woyke T."/>
            <person name="Ryan C.M."/>
            <person name="Banfield J.F."/>
        </authorList>
    </citation>
    <scope>NUCLEOTIDE SEQUENCE [LARGE SCALE GENOMIC DNA]</scope>
</reference>
<dbReference type="SUPFAM" id="SSF51182">
    <property type="entry name" value="RmlC-like cupins"/>
    <property type="match status" value="1"/>
</dbReference>
<dbReference type="InterPro" id="IPR008894">
    <property type="entry name" value="QdtA_cupin_dom"/>
</dbReference>
<dbReference type="InterPro" id="IPR011051">
    <property type="entry name" value="RmlC_Cupin_sf"/>
</dbReference>
<comment type="caution">
    <text evidence="2">The sequence shown here is derived from an EMBL/GenBank/DDBJ whole genome shotgun (WGS) entry which is preliminary data.</text>
</comment>
<dbReference type="Proteomes" id="UP000230557">
    <property type="component" value="Unassembled WGS sequence"/>
</dbReference>
<feature type="domain" description="Sugar 3,4-ketoisomerase QdtA cupin" evidence="1">
    <location>
        <begin position="27"/>
        <end position="126"/>
    </location>
</feature>
<organism evidence="2 3">
    <name type="scientific">Candidatus Doudnabacteria bacterium CG10_big_fil_rev_8_21_14_0_10_41_10</name>
    <dbReference type="NCBI Taxonomy" id="1974551"/>
    <lineage>
        <taxon>Bacteria</taxon>
        <taxon>Candidatus Doudnaibacteriota</taxon>
    </lineage>
</organism>
<protein>
    <recommendedName>
        <fullName evidence="1">Sugar 3,4-ketoisomerase QdtA cupin domain-containing protein</fullName>
    </recommendedName>
</protein>
<evidence type="ECO:0000259" key="1">
    <source>
        <dbReference type="Pfam" id="PF05523"/>
    </source>
</evidence>
<dbReference type="Pfam" id="PF05523">
    <property type="entry name" value="FdtA"/>
    <property type="match status" value="1"/>
</dbReference>
<dbReference type="AlphaFoldDB" id="A0A2H0VH96"/>
<accession>A0A2H0VH96</accession>
<sequence length="131" mass="15107">HFSLPTPGHLIVCEFGKLPEEVTRQMGRIVRSYTWAPQDEEWYADHAHANGMEILICTHGSIDFVLHDGKNEEKFVVNRGEAVFIPPMLWHKVRAHEGGSMLLVLANEPYDRETYVESWERFLELKNSSEG</sequence>
<dbReference type="InterPro" id="IPR014710">
    <property type="entry name" value="RmlC-like_jellyroll"/>
</dbReference>
<evidence type="ECO:0000313" key="2">
    <source>
        <dbReference type="EMBL" id="PIR97660.1"/>
    </source>
</evidence>
<proteinExistence type="predicted"/>
<dbReference type="CDD" id="cd20292">
    <property type="entry name" value="cupin_QdtA-like"/>
    <property type="match status" value="1"/>
</dbReference>
<dbReference type="Gene3D" id="2.60.120.10">
    <property type="entry name" value="Jelly Rolls"/>
    <property type="match status" value="1"/>
</dbReference>
<dbReference type="EMBL" id="PFAJ01000004">
    <property type="protein sequence ID" value="PIR97660.1"/>
    <property type="molecule type" value="Genomic_DNA"/>
</dbReference>
<name>A0A2H0VH96_9BACT</name>
<evidence type="ECO:0000313" key="3">
    <source>
        <dbReference type="Proteomes" id="UP000230557"/>
    </source>
</evidence>
<feature type="non-terminal residue" evidence="2">
    <location>
        <position position="1"/>
    </location>
</feature>